<comment type="caution">
    <text evidence="16">The sequence shown here is derived from an EMBL/GenBank/DDBJ whole genome shotgun (WGS) entry which is preliminary data.</text>
</comment>
<sequence>MKNNMKVIQKSLIAIAVSSVIAPMSAYAQLEEVVVTAQKREQNLQDVPVAISAVTGEMLEKTGINTITQLIPMVPGLTGSDYGLAQNSWAIRGISSNDGTIGSEHSVGVFFDDAYVGRNMFATGTFFDLNRIEVVKGPQGTLFGRNSSAGAISLISNKPGDENELRLGVALGDEGQERYEVVGNLAVSDSFALRLAYQGQKWEGMWEEINSGEDMYTESDTVRLMARWNVTDNVEALFRANYSNAETNYTSAANIALNVAEPGVEYPDKFALNNPNYEEVEDDGFGIRLIWDINDSLTLVSITDVRSGEASFHEDADGTADDAGFDAAFGPITGGLTVPFDSEDSADTVYQEFRLSGGSDSLSWFAGVSYYSEDMDAPDYRTEIIDTALGFGTLLATHIANNADNESYGVYADATWSVSEKLALIGGLRWSYDDKDWCSNTLEDSIGLGGGATDGELCSNETWDEWTPRLVAQYDIGDDAMIFASVAKGYKGGGFNLGAADTNGDRLGDTIVPFDPETSIAYELGLKSTLLDGRAQLSGSVFYTDYDDLQMQSLTLAYGQVISNAGTAESKGLEMEFSYSLVENLVLMANYAYLDAEITDGDLEGNKLAYAPENTFSAGVNFDHSFLAGDLNWFAQYTWTDDFAHQADDVINVEDAYGLLNGKVTYTAESGRWDLAIAADNITDEGYAAARWDLGAGEQIHWGFKRMVRAEFNIHF</sequence>
<keyword evidence="2 11" id="KW-0813">Transport</keyword>
<dbReference type="EMBL" id="SHNP01000012">
    <property type="protein sequence ID" value="MCX2975704.1"/>
    <property type="molecule type" value="Genomic_DNA"/>
</dbReference>
<dbReference type="PANTHER" id="PTHR32552:SF81">
    <property type="entry name" value="TONB-DEPENDENT OUTER MEMBRANE RECEPTOR"/>
    <property type="match status" value="1"/>
</dbReference>
<proteinExistence type="inferred from homology"/>
<dbReference type="Proteomes" id="UP001143307">
    <property type="component" value="Unassembled WGS sequence"/>
</dbReference>
<keyword evidence="3 11" id="KW-1134">Transmembrane beta strand</keyword>
<gene>
    <name evidence="16" type="ORF">EYC87_19210</name>
</gene>
<evidence type="ECO:0000256" key="8">
    <source>
        <dbReference type="ARBA" id="ARBA00023077"/>
    </source>
</evidence>
<dbReference type="InterPro" id="IPR000531">
    <property type="entry name" value="Beta-barrel_TonB"/>
</dbReference>
<dbReference type="CDD" id="cd01347">
    <property type="entry name" value="ligand_gated_channel"/>
    <property type="match status" value="1"/>
</dbReference>
<dbReference type="Gene3D" id="2.40.170.20">
    <property type="entry name" value="TonB-dependent receptor, beta-barrel domain"/>
    <property type="match status" value="1"/>
</dbReference>
<feature type="chain" id="PRO_5047215747" evidence="13">
    <location>
        <begin position="29"/>
        <end position="716"/>
    </location>
</feature>
<accession>A0ABT3T2F0</accession>
<keyword evidence="7" id="KW-0406">Ion transport</keyword>
<keyword evidence="5 11" id="KW-0812">Transmembrane</keyword>
<comment type="similarity">
    <text evidence="11 12">Belongs to the TonB-dependent receptor family.</text>
</comment>
<dbReference type="InterPro" id="IPR036942">
    <property type="entry name" value="Beta-barrel_TonB_sf"/>
</dbReference>
<dbReference type="SUPFAM" id="SSF56935">
    <property type="entry name" value="Porins"/>
    <property type="match status" value="1"/>
</dbReference>
<evidence type="ECO:0000313" key="16">
    <source>
        <dbReference type="EMBL" id="MCX2975704.1"/>
    </source>
</evidence>
<dbReference type="InterPro" id="IPR039426">
    <property type="entry name" value="TonB-dep_rcpt-like"/>
</dbReference>
<evidence type="ECO:0000256" key="12">
    <source>
        <dbReference type="RuleBase" id="RU003357"/>
    </source>
</evidence>
<evidence type="ECO:0000313" key="17">
    <source>
        <dbReference type="Proteomes" id="UP001143307"/>
    </source>
</evidence>
<evidence type="ECO:0000256" key="7">
    <source>
        <dbReference type="ARBA" id="ARBA00023065"/>
    </source>
</evidence>
<evidence type="ECO:0000256" key="10">
    <source>
        <dbReference type="ARBA" id="ARBA00023237"/>
    </source>
</evidence>
<dbReference type="RefSeq" id="WP_279254324.1">
    <property type="nucleotide sequence ID" value="NZ_SHNP01000012.1"/>
</dbReference>
<protein>
    <submittedName>
        <fullName evidence="16">TonB-dependent receptor</fullName>
    </submittedName>
</protein>
<evidence type="ECO:0000256" key="9">
    <source>
        <dbReference type="ARBA" id="ARBA00023136"/>
    </source>
</evidence>
<feature type="domain" description="TonB-dependent receptor-like beta-barrel" evidence="14">
    <location>
        <begin position="230"/>
        <end position="682"/>
    </location>
</feature>
<reference evidence="16" key="1">
    <citation type="submission" date="2019-02" db="EMBL/GenBank/DDBJ databases">
        <authorList>
            <person name="Li S.-H."/>
        </authorList>
    </citation>
    <scope>NUCLEOTIDE SEQUENCE</scope>
    <source>
        <strain evidence="16">IMCC8485</strain>
    </source>
</reference>
<evidence type="ECO:0000256" key="1">
    <source>
        <dbReference type="ARBA" id="ARBA00004571"/>
    </source>
</evidence>
<dbReference type="PANTHER" id="PTHR32552">
    <property type="entry name" value="FERRICHROME IRON RECEPTOR-RELATED"/>
    <property type="match status" value="1"/>
</dbReference>
<evidence type="ECO:0000256" key="2">
    <source>
        <dbReference type="ARBA" id="ARBA00022448"/>
    </source>
</evidence>
<evidence type="ECO:0000256" key="13">
    <source>
        <dbReference type="SAM" id="SignalP"/>
    </source>
</evidence>
<comment type="subcellular location">
    <subcellularLocation>
        <location evidence="1 11">Cell outer membrane</location>
        <topology evidence="1 11">Multi-pass membrane protein</topology>
    </subcellularLocation>
</comment>
<keyword evidence="4" id="KW-0410">Iron transport</keyword>
<evidence type="ECO:0000256" key="5">
    <source>
        <dbReference type="ARBA" id="ARBA00022692"/>
    </source>
</evidence>
<dbReference type="PROSITE" id="PS52016">
    <property type="entry name" value="TONB_DEPENDENT_REC_3"/>
    <property type="match status" value="1"/>
</dbReference>
<organism evidence="16 17">
    <name type="scientific">Candidatus Seongchinamella marina</name>
    <dbReference type="NCBI Taxonomy" id="2518990"/>
    <lineage>
        <taxon>Bacteria</taxon>
        <taxon>Pseudomonadati</taxon>
        <taxon>Pseudomonadota</taxon>
        <taxon>Gammaproteobacteria</taxon>
        <taxon>Cellvibrionales</taxon>
        <taxon>Halieaceae</taxon>
        <taxon>Seongchinamella</taxon>
    </lineage>
</organism>
<keyword evidence="13" id="KW-0732">Signal</keyword>
<keyword evidence="6" id="KW-0408">Iron</keyword>
<dbReference type="Pfam" id="PF07715">
    <property type="entry name" value="Plug"/>
    <property type="match status" value="1"/>
</dbReference>
<evidence type="ECO:0000256" key="3">
    <source>
        <dbReference type="ARBA" id="ARBA00022452"/>
    </source>
</evidence>
<keyword evidence="16" id="KW-0675">Receptor</keyword>
<keyword evidence="17" id="KW-1185">Reference proteome</keyword>
<keyword evidence="8 12" id="KW-0798">TonB box</keyword>
<feature type="domain" description="TonB-dependent receptor plug" evidence="15">
    <location>
        <begin position="44"/>
        <end position="151"/>
    </location>
</feature>
<evidence type="ECO:0000259" key="14">
    <source>
        <dbReference type="Pfam" id="PF00593"/>
    </source>
</evidence>
<evidence type="ECO:0000256" key="11">
    <source>
        <dbReference type="PROSITE-ProRule" id="PRU01360"/>
    </source>
</evidence>
<keyword evidence="10 11" id="KW-0998">Cell outer membrane</keyword>
<evidence type="ECO:0000256" key="4">
    <source>
        <dbReference type="ARBA" id="ARBA00022496"/>
    </source>
</evidence>
<dbReference type="Pfam" id="PF00593">
    <property type="entry name" value="TonB_dep_Rec_b-barrel"/>
    <property type="match status" value="1"/>
</dbReference>
<feature type="signal peptide" evidence="13">
    <location>
        <begin position="1"/>
        <end position="28"/>
    </location>
</feature>
<dbReference type="InterPro" id="IPR012910">
    <property type="entry name" value="Plug_dom"/>
</dbReference>
<evidence type="ECO:0000259" key="15">
    <source>
        <dbReference type="Pfam" id="PF07715"/>
    </source>
</evidence>
<keyword evidence="9 11" id="KW-0472">Membrane</keyword>
<evidence type="ECO:0000256" key="6">
    <source>
        <dbReference type="ARBA" id="ARBA00023004"/>
    </source>
</evidence>
<name>A0ABT3T2F0_9GAMM</name>